<dbReference type="Gene3D" id="3.10.100.10">
    <property type="entry name" value="Mannose-Binding Protein A, subunit A"/>
    <property type="match status" value="3"/>
</dbReference>
<dbReference type="OrthoDB" id="6741387at2759"/>
<dbReference type="PROSITE" id="PS50041">
    <property type="entry name" value="C_TYPE_LECTIN_2"/>
    <property type="match status" value="1"/>
</dbReference>
<dbReference type="Pfam" id="PF00059">
    <property type="entry name" value="Lectin_C"/>
    <property type="match status" value="1"/>
</dbReference>
<reference evidence="2" key="1">
    <citation type="submission" date="2019-08" db="EMBL/GenBank/DDBJ databases">
        <title>The genome of the North American firefly Photinus pyralis.</title>
        <authorList>
            <consortium name="Photinus pyralis genome working group"/>
            <person name="Fallon T.R."/>
            <person name="Sander Lower S.E."/>
            <person name="Weng J.-K."/>
        </authorList>
    </citation>
    <scope>NUCLEOTIDE SEQUENCE</scope>
    <source>
        <strain evidence="2">TRF0915ILg1</strain>
        <tissue evidence="2">Whole body</tissue>
    </source>
</reference>
<feature type="domain" description="C-type lectin" evidence="1">
    <location>
        <begin position="297"/>
        <end position="436"/>
    </location>
</feature>
<comment type="caution">
    <text evidence="2">The sequence shown here is derived from an EMBL/GenBank/DDBJ whole genome shotgun (WGS) entry which is preliminary data.</text>
</comment>
<dbReference type="EMBL" id="VTPC01005712">
    <property type="protein sequence ID" value="KAF2895741.1"/>
    <property type="molecule type" value="Genomic_DNA"/>
</dbReference>
<organism evidence="2 3">
    <name type="scientific">Ignelater luminosus</name>
    <name type="common">Cucubano</name>
    <name type="synonym">Pyrophorus luminosus</name>
    <dbReference type="NCBI Taxonomy" id="2038154"/>
    <lineage>
        <taxon>Eukaryota</taxon>
        <taxon>Metazoa</taxon>
        <taxon>Ecdysozoa</taxon>
        <taxon>Arthropoda</taxon>
        <taxon>Hexapoda</taxon>
        <taxon>Insecta</taxon>
        <taxon>Pterygota</taxon>
        <taxon>Neoptera</taxon>
        <taxon>Endopterygota</taxon>
        <taxon>Coleoptera</taxon>
        <taxon>Polyphaga</taxon>
        <taxon>Elateriformia</taxon>
        <taxon>Elateroidea</taxon>
        <taxon>Elateridae</taxon>
        <taxon>Agrypninae</taxon>
        <taxon>Pyrophorini</taxon>
        <taxon>Ignelater</taxon>
    </lineage>
</organism>
<dbReference type="SUPFAM" id="SSF56436">
    <property type="entry name" value="C-type lectin-like"/>
    <property type="match status" value="3"/>
</dbReference>
<dbReference type="Proteomes" id="UP000801492">
    <property type="component" value="Unassembled WGS sequence"/>
</dbReference>
<evidence type="ECO:0000313" key="2">
    <source>
        <dbReference type="EMBL" id="KAF2895741.1"/>
    </source>
</evidence>
<keyword evidence="3" id="KW-1185">Reference proteome</keyword>
<protein>
    <recommendedName>
        <fullName evidence="1">C-type lectin domain-containing protein</fullName>
    </recommendedName>
</protein>
<dbReference type="InterPro" id="IPR016186">
    <property type="entry name" value="C-type_lectin-like/link_sf"/>
</dbReference>
<dbReference type="InterPro" id="IPR016187">
    <property type="entry name" value="CTDL_fold"/>
</dbReference>
<accession>A0A8K0GE61</accession>
<dbReference type="SMART" id="SM00034">
    <property type="entry name" value="CLECT"/>
    <property type="match status" value="1"/>
</dbReference>
<evidence type="ECO:0000313" key="3">
    <source>
        <dbReference type="Proteomes" id="UP000801492"/>
    </source>
</evidence>
<proteinExistence type="predicted"/>
<dbReference type="InterPro" id="IPR001304">
    <property type="entry name" value="C-type_lectin-like"/>
</dbReference>
<evidence type="ECO:0000259" key="1">
    <source>
        <dbReference type="PROSITE" id="PS50041"/>
    </source>
</evidence>
<sequence>MFSFNDTRTEYILNNVHSKYIQAKLACKFNFKAKLAVVKNLRIANFLAEALSEIDFKTGSLWVGSEYNEAKKIWVWNTDKQIEPISDEVNATMKVNKDVIELNRKCLAFARSNHDKPELRPLPCIVYRGSLCERPSDGDMDGSSHVGWIRIKNKLYKIFTELVPYDEVEVKCFKHDPESKPAVIKSYKTAQILGRYLLIGRPSLENAWIGARWWPSQFYFEFENVPLKNTTNEKTHYPPWRNNTLQKPAGCLLLDRHLSNITYFVEARCKRLRPYICYKKVISINDTINNTYADIIIDDRGYRIHYMLQPWKLALKYCKDRYKKYGGKLVEITHPNMVYELLYVMGENKTTAQHIWIAGKYKRLTKEDITKWYWVSNNEPVDMTYVPVLGNKTDRNYFYSRGVEDFNTCLNMDRENHVMALFYGTICFAEQFFVCLFDAQNLIRLQEEEHQGTDDGYMEKIYNRSSVIL</sequence>
<gene>
    <name evidence="2" type="ORF">ILUMI_10445</name>
</gene>
<name>A0A8K0GE61_IGNLU</name>
<dbReference type="AlphaFoldDB" id="A0A8K0GE61"/>